<organism evidence="2 3">
    <name type="scientific">Vulcanimicrobium alpinum</name>
    <dbReference type="NCBI Taxonomy" id="3016050"/>
    <lineage>
        <taxon>Bacteria</taxon>
        <taxon>Bacillati</taxon>
        <taxon>Vulcanimicrobiota</taxon>
        <taxon>Vulcanimicrobiia</taxon>
        <taxon>Vulcanimicrobiales</taxon>
        <taxon>Vulcanimicrobiaceae</taxon>
        <taxon>Vulcanimicrobium</taxon>
    </lineage>
</organism>
<sequence>MRSFRSAALVALAAAVTLGSAPALAADSMGGMTMKARFSDAHVYAGAPQLPLTLSMVVAGGGPSSFDSTKLVGTLAGSLTDAEVKSLTAKYGADNVKSFLDVFTFVVNDALKIVTEKKVALPSTPDPSPTDGKALSAALYTAGVGADGKFDVEFMLDKLVSHPIHAQIMDDIDAKYSRKADANYHVVLTQAMTDLKAAYKL</sequence>
<keyword evidence="1" id="KW-0732">Signal</keyword>
<evidence type="ECO:0008006" key="4">
    <source>
        <dbReference type="Google" id="ProtNLM"/>
    </source>
</evidence>
<dbReference type="RefSeq" id="WP_317995950.1">
    <property type="nucleotide sequence ID" value="NZ_AP025523.1"/>
</dbReference>
<proteinExistence type="predicted"/>
<evidence type="ECO:0000256" key="1">
    <source>
        <dbReference type="SAM" id="SignalP"/>
    </source>
</evidence>
<evidence type="ECO:0000313" key="2">
    <source>
        <dbReference type="EMBL" id="BDE04860.1"/>
    </source>
</evidence>
<protein>
    <recommendedName>
        <fullName evidence="4">DUF4197 domain-containing protein</fullName>
    </recommendedName>
</protein>
<dbReference type="Proteomes" id="UP001317532">
    <property type="component" value="Chromosome"/>
</dbReference>
<evidence type="ECO:0000313" key="3">
    <source>
        <dbReference type="Proteomes" id="UP001317532"/>
    </source>
</evidence>
<name>A0AAN2C7C8_UNVUL</name>
<gene>
    <name evidence="2" type="ORF">WPS_01360</name>
</gene>
<keyword evidence="3" id="KW-1185">Reference proteome</keyword>
<dbReference type="AlphaFoldDB" id="A0AAN2C7C8"/>
<dbReference type="EMBL" id="AP025523">
    <property type="protein sequence ID" value="BDE04860.1"/>
    <property type="molecule type" value="Genomic_DNA"/>
</dbReference>
<feature type="signal peptide" evidence="1">
    <location>
        <begin position="1"/>
        <end position="25"/>
    </location>
</feature>
<accession>A0AAN2C7C8</accession>
<feature type="chain" id="PRO_5042990922" description="DUF4197 domain-containing protein" evidence="1">
    <location>
        <begin position="26"/>
        <end position="201"/>
    </location>
</feature>
<reference evidence="2 3" key="1">
    <citation type="journal article" date="2022" name="ISME Commun">
        <title>Vulcanimicrobium alpinus gen. nov. sp. nov., the first cultivated representative of the candidate phylum 'Eremiobacterota', is a metabolically versatile aerobic anoxygenic phototroph.</title>
        <authorList>
            <person name="Yabe S."/>
            <person name="Muto K."/>
            <person name="Abe K."/>
            <person name="Yokota A."/>
            <person name="Staudigel H."/>
            <person name="Tebo B.M."/>
        </authorList>
    </citation>
    <scope>NUCLEOTIDE SEQUENCE [LARGE SCALE GENOMIC DNA]</scope>
    <source>
        <strain evidence="2 3">WC8-2</strain>
    </source>
</reference>
<dbReference type="KEGG" id="vab:WPS_01360"/>